<accession>A0A6A4NUZ9</accession>
<organism evidence="1 2">
    <name type="scientific">Lupinus albus</name>
    <name type="common">White lupine</name>
    <name type="synonym">Lupinus termis</name>
    <dbReference type="NCBI Taxonomy" id="3870"/>
    <lineage>
        <taxon>Eukaryota</taxon>
        <taxon>Viridiplantae</taxon>
        <taxon>Streptophyta</taxon>
        <taxon>Embryophyta</taxon>
        <taxon>Tracheophyta</taxon>
        <taxon>Spermatophyta</taxon>
        <taxon>Magnoliopsida</taxon>
        <taxon>eudicotyledons</taxon>
        <taxon>Gunneridae</taxon>
        <taxon>Pentapetalae</taxon>
        <taxon>rosids</taxon>
        <taxon>fabids</taxon>
        <taxon>Fabales</taxon>
        <taxon>Fabaceae</taxon>
        <taxon>Papilionoideae</taxon>
        <taxon>50 kb inversion clade</taxon>
        <taxon>genistoids sensu lato</taxon>
        <taxon>core genistoids</taxon>
        <taxon>Genisteae</taxon>
        <taxon>Lupinus</taxon>
    </lineage>
</organism>
<comment type="caution">
    <text evidence="1">The sequence shown here is derived from an EMBL/GenBank/DDBJ whole genome shotgun (WGS) entry which is preliminary data.</text>
</comment>
<protein>
    <submittedName>
        <fullName evidence="1">Uncharacterized protein</fullName>
    </submittedName>
</protein>
<dbReference type="EMBL" id="WOCE01000020">
    <property type="protein sequence ID" value="KAE9591149.1"/>
    <property type="molecule type" value="Genomic_DNA"/>
</dbReference>
<reference evidence="2" key="1">
    <citation type="journal article" date="2020" name="Nat. Commun.">
        <title>Genome sequence of the cluster root forming white lupin.</title>
        <authorList>
            <person name="Hufnagel B."/>
            <person name="Marques A."/>
            <person name="Soriano A."/>
            <person name="Marques L."/>
            <person name="Divol F."/>
            <person name="Doumas P."/>
            <person name="Sallet E."/>
            <person name="Mancinotti D."/>
            <person name="Carrere S."/>
            <person name="Marande W."/>
            <person name="Arribat S."/>
            <person name="Keller J."/>
            <person name="Huneau C."/>
            <person name="Blein T."/>
            <person name="Aime D."/>
            <person name="Laguerre M."/>
            <person name="Taylor J."/>
            <person name="Schubert V."/>
            <person name="Nelson M."/>
            <person name="Geu-Flores F."/>
            <person name="Crespi M."/>
            <person name="Gallardo-Guerrero K."/>
            <person name="Delaux P.-M."/>
            <person name="Salse J."/>
            <person name="Berges H."/>
            <person name="Guyot R."/>
            <person name="Gouzy J."/>
            <person name="Peret B."/>
        </authorList>
    </citation>
    <scope>NUCLEOTIDE SEQUENCE [LARGE SCALE GENOMIC DNA]</scope>
    <source>
        <strain evidence="2">cv. Amiga</strain>
    </source>
</reference>
<evidence type="ECO:0000313" key="2">
    <source>
        <dbReference type="Proteomes" id="UP000447434"/>
    </source>
</evidence>
<name>A0A6A4NUZ9_LUPAL</name>
<keyword evidence="2" id="KW-1185">Reference proteome</keyword>
<dbReference type="AlphaFoldDB" id="A0A6A4NUZ9"/>
<gene>
    <name evidence="1" type="ORF">Lalb_Chr20g0115111</name>
</gene>
<evidence type="ECO:0000313" key="1">
    <source>
        <dbReference type="EMBL" id="KAE9591149.1"/>
    </source>
</evidence>
<dbReference type="Proteomes" id="UP000447434">
    <property type="component" value="Chromosome 20"/>
</dbReference>
<sequence>MLKIWILGLQGLRHSKHMNESSLDHLINVLQLFKDMEFIFTFPFPFSVQTT</sequence>
<proteinExistence type="predicted"/>